<dbReference type="GO" id="GO:0005506">
    <property type="term" value="F:iron ion binding"/>
    <property type="evidence" value="ECO:0007669"/>
    <property type="project" value="InterPro"/>
</dbReference>
<comment type="caution">
    <text evidence="11">The sequence shown here is derived from an EMBL/GenBank/DDBJ whole genome shotgun (WGS) entry which is preliminary data.</text>
</comment>
<evidence type="ECO:0000256" key="3">
    <source>
        <dbReference type="ARBA" id="ARBA00010617"/>
    </source>
</evidence>
<dbReference type="Gene3D" id="1.10.630.10">
    <property type="entry name" value="Cytochrome P450"/>
    <property type="match status" value="1"/>
</dbReference>
<dbReference type="InParanoid" id="A0A286UIB7"/>
<evidence type="ECO:0000256" key="7">
    <source>
        <dbReference type="ARBA" id="ARBA00023004"/>
    </source>
</evidence>
<gene>
    <name evidence="11" type="ORF">PNOK_0430400</name>
</gene>
<comment type="cofactor">
    <cofactor evidence="1 9">
        <name>heme</name>
        <dbReference type="ChEBI" id="CHEBI:30413"/>
    </cofactor>
</comment>
<evidence type="ECO:0000256" key="1">
    <source>
        <dbReference type="ARBA" id="ARBA00001971"/>
    </source>
</evidence>
<dbReference type="GO" id="GO:0004497">
    <property type="term" value="F:monooxygenase activity"/>
    <property type="evidence" value="ECO:0007669"/>
    <property type="project" value="UniProtKB-KW"/>
</dbReference>
<dbReference type="PROSITE" id="PS00086">
    <property type="entry name" value="CYTOCHROME_P450"/>
    <property type="match status" value="1"/>
</dbReference>
<evidence type="ECO:0000256" key="10">
    <source>
        <dbReference type="RuleBase" id="RU000461"/>
    </source>
</evidence>
<evidence type="ECO:0000256" key="4">
    <source>
        <dbReference type="ARBA" id="ARBA00022617"/>
    </source>
</evidence>
<dbReference type="PRINTS" id="PR00385">
    <property type="entry name" value="P450"/>
</dbReference>
<dbReference type="InterPro" id="IPR001128">
    <property type="entry name" value="Cyt_P450"/>
</dbReference>
<dbReference type="OrthoDB" id="2789670at2759"/>
<dbReference type="PRINTS" id="PR00463">
    <property type="entry name" value="EP450I"/>
</dbReference>
<comment type="similarity">
    <text evidence="3 10">Belongs to the cytochrome P450 family.</text>
</comment>
<protein>
    <submittedName>
        <fullName evidence="11">Cytochrome P450</fullName>
    </submittedName>
</protein>
<evidence type="ECO:0000313" key="11">
    <source>
        <dbReference type="EMBL" id="PAV19370.1"/>
    </source>
</evidence>
<dbReference type="GO" id="GO:0016705">
    <property type="term" value="F:oxidoreductase activity, acting on paired donors, with incorporation or reduction of molecular oxygen"/>
    <property type="evidence" value="ECO:0007669"/>
    <property type="project" value="InterPro"/>
</dbReference>
<feature type="binding site" description="axial binding residue" evidence="9">
    <location>
        <position position="460"/>
    </location>
    <ligand>
        <name>heme</name>
        <dbReference type="ChEBI" id="CHEBI:30413"/>
    </ligand>
    <ligandPart>
        <name>Fe</name>
        <dbReference type="ChEBI" id="CHEBI:18248"/>
    </ligandPart>
</feature>
<comment type="pathway">
    <text evidence="2">Secondary metabolite biosynthesis.</text>
</comment>
<dbReference type="PANTHER" id="PTHR46300">
    <property type="entry name" value="P450, PUTATIVE (EUROFUNG)-RELATED-RELATED"/>
    <property type="match status" value="1"/>
</dbReference>
<accession>A0A286UIB7</accession>
<dbReference type="SUPFAM" id="SSF48264">
    <property type="entry name" value="Cytochrome P450"/>
    <property type="match status" value="1"/>
</dbReference>
<proteinExistence type="inferred from homology"/>
<organism evidence="11 12">
    <name type="scientific">Pyrrhoderma noxium</name>
    <dbReference type="NCBI Taxonomy" id="2282107"/>
    <lineage>
        <taxon>Eukaryota</taxon>
        <taxon>Fungi</taxon>
        <taxon>Dikarya</taxon>
        <taxon>Basidiomycota</taxon>
        <taxon>Agaricomycotina</taxon>
        <taxon>Agaricomycetes</taxon>
        <taxon>Hymenochaetales</taxon>
        <taxon>Hymenochaetaceae</taxon>
        <taxon>Pyrrhoderma</taxon>
    </lineage>
</organism>
<keyword evidence="7 9" id="KW-0408">Iron</keyword>
<dbReference type="GO" id="GO:0020037">
    <property type="term" value="F:heme binding"/>
    <property type="evidence" value="ECO:0007669"/>
    <property type="project" value="InterPro"/>
</dbReference>
<dbReference type="Proteomes" id="UP000217199">
    <property type="component" value="Unassembled WGS sequence"/>
</dbReference>
<dbReference type="InterPro" id="IPR050364">
    <property type="entry name" value="Cytochrome_P450_fung"/>
</dbReference>
<name>A0A286UIB7_9AGAM</name>
<evidence type="ECO:0000256" key="2">
    <source>
        <dbReference type="ARBA" id="ARBA00005179"/>
    </source>
</evidence>
<dbReference type="CDD" id="cd11065">
    <property type="entry name" value="CYP64-like"/>
    <property type="match status" value="1"/>
</dbReference>
<evidence type="ECO:0000256" key="5">
    <source>
        <dbReference type="ARBA" id="ARBA00022723"/>
    </source>
</evidence>
<evidence type="ECO:0000256" key="6">
    <source>
        <dbReference type="ARBA" id="ARBA00023002"/>
    </source>
</evidence>
<evidence type="ECO:0000313" key="12">
    <source>
        <dbReference type="Proteomes" id="UP000217199"/>
    </source>
</evidence>
<evidence type="ECO:0000256" key="9">
    <source>
        <dbReference type="PIRSR" id="PIRSR602401-1"/>
    </source>
</evidence>
<dbReference type="InterPro" id="IPR036396">
    <property type="entry name" value="Cyt_P450_sf"/>
</dbReference>
<keyword evidence="6 10" id="KW-0560">Oxidoreductase</keyword>
<keyword evidence="12" id="KW-1185">Reference proteome</keyword>
<reference evidence="11 12" key="1">
    <citation type="journal article" date="2017" name="Mol. Ecol.">
        <title>Comparative and population genomic landscape of Phellinus noxius: A hypervariable fungus causing root rot in trees.</title>
        <authorList>
            <person name="Chung C.L."/>
            <person name="Lee T.J."/>
            <person name="Akiba M."/>
            <person name="Lee H.H."/>
            <person name="Kuo T.H."/>
            <person name="Liu D."/>
            <person name="Ke H.M."/>
            <person name="Yokoi T."/>
            <person name="Roa M.B."/>
            <person name="Lu M.J."/>
            <person name="Chang Y.Y."/>
            <person name="Ann P.J."/>
            <person name="Tsai J.N."/>
            <person name="Chen C.Y."/>
            <person name="Tzean S.S."/>
            <person name="Ota Y."/>
            <person name="Hattori T."/>
            <person name="Sahashi N."/>
            <person name="Liou R.F."/>
            <person name="Kikuchi T."/>
            <person name="Tsai I.J."/>
        </authorList>
    </citation>
    <scope>NUCLEOTIDE SEQUENCE [LARGE SCALE GENOMIC DNA]</scope>
    <source>
        <strain evidence="11 12">FFPRI411160</strain>
    </source>
</reference>
<dbReference type="InterPro" id="IPR002401">
    <property type="entry name" value="Cyt_P450_E_grp-I"/>
</dbReference>
<evidence type="ECO:0000256" key="8">
    <source>
        <dbReference type="ARBA" id="ARBA00023033"/>
    </source>
</evidence>
<sequence>MLISISTSRLLLLPPTVYVLGLVIKRIWVRGKRWRWRGRGEELELKVKLPLPPGPPLAGNWFVGSLSVFRTEYVWQTFAEWSKSLGNVIYFEVFGRPFVVLNALEDAKALLEKQSIIYSDRPRMVYIPEMLKLRSVTFLSYGELWKLHRRLLTQQLNPRAIDIYQPWQVQSTVDLLKELLEAKDDFWTCSKKFAASSVLLATYEHQVTQKDDPLVEANEYTEQLLVKPGAPGTTAVDLFPPLKWIPSFLPGGSLRRLADEGREALRTMLDAPYNKVKEMRAAGIAGPSLLSNMLDEYERKGTNDEIVFESIRDVCGSMYRAGVTTTSNTLRVFVLAMLLFPDVAKKAQNELDSVLGGDRLPRFDDRKSLSYVDCILKECLRWRPPLPLGLAHAAKQDGELNGMLIPGGSLIMPNIWNIMHDEHHYENPNDFNPDRFLRDESSGTILDPGNAVFGFGRRICPGRHFALASLWIAASSILSVFDILPALDEDGREILPRGEFTSGMANLAVKFDCRFVPRNEKLRQLVEILHS</sequence>
<dbReference type="STRING" id="2282107.A0A286UIB7"/>
<dbReference type="InterPro" id="IPR017972">
    <property type="entry name" value="Cyt_P450_CS"/>
</dbReference>
<dbReference type="AlphaFoldDB" id="A0A286UIB7"/>
<keyword evidence="4 9" id="KW-0349">Heme</keyword>
<dbReference type="PANTHER" id="PTHR46300:SF7">
    <property type="entry name" value="P450, PUTATIVE (EUROFUNG)-RELATED"/>
    <property type="match status" value="1"/>
</dbReference>
<keyword evidence="8 10" id="KW-0503">Monooxygenase</keyword>
<dbReference type="EMBL" id="NBII01000004">
    <property type="protein sequence ID" value="PAV19370.1"/>
    <property type="molecule type" value="Genomic_DNA"/>
</dbReference>
<keyword evidence="5 9" id="KW-0479">Metal-binding</keyword>
<dbReference type="Pfam" id="PF00067">
    <property type="entry name" value="p450"/>
    <property type="match status" value="1"/>
</dbReference>